<protein>
    <recommendedName>
        <fullName evidence="1">EF-hand domain-containing protein</fullName>
    </recommendedName>
</protein>
<proteinExistence type="predicted"/>
<name>A0A1Y2BWE0_9FUNG</name>
<evidence type="ECO:0000313" key="2">
    <source>
        <dbReference type="EMBL" id="ORY38445.1"/>
    </source>
</evidence>
<dbReference type="SUPFAM" id="SSF47473">
    <property type="entry name" value="EF-hand"/>
    <property type="match status" value="1"/>
</dbReference>
<dbReference type="GO" id="GO:0005509">
    <property type="term" value="F:calcium ion binding"/>
    <property type="evidence" value="ECO:0007669"/>
    <property type="project" value="InterPro"/>
</dbReference>
<evidence type="ECO:0000259" key="1">
    <source>
        <dbReference type="PROSITE" id="PS50222"/>
    </source>
</evidence>
<keyword evidence="3" id="KW-1185">Reference proteome</keyword>
<organism evidence="2 3">
    <name type="scientific">Rhizoclosmatium globosum</name>
    <dbReference type="NCBI Taxonomy" id="329046"/>
    <lineage>
        <taxon>Eukaryota</taxon>
        <taxon>Fungi</taxon>
        <taxon>Fungi incertae sedis</taxon>
        <taxon>Chytridiomycota</taxon>
        <taxon>Chytridiomycota incertae sedis</taxon>
        <taxon>Chytridiomycetes</taxon>
        <taxon>Chytridiales</taxon>
        <taxon>Chytriomycetaceae</taxon>
        <taxon>Rhizoclosmatium</taxon>
    </lineage>
</organism>
<dbReference type="PROSITE" id="PS50222">
    <property type="entry name" value="EF_HAND_2"/>
    <property type="match status" value="1"/>
</dbReference>
<feature type="domain" description="EF-hand" evidence="1">
    <location>
        <begin position="40"/>
        <end position="70"/>
    </location>
</feature>
<reference evidence="2 3" key="1">
    <citation type="submission" date="2016-07" db="EMBL/GenBank/DDBJ databases">
        <title>Pervasive Adenine N6-methylation of Active Genes in Fungi.</title>
        <authorList>
            <consortium name="DOE Joint Genome Institute"/>
            <person name="Mondo S.J."/>
            <person name="Dannebaum R.O."/>
            <person name="Kuo R.C."/>
            <person name="Labutti K."/>
            <person name="Haridas S."/>
            <person name="Kuo A."/>
            <person name="Salamov A."/>
            <person name="Ahrendt S.R."/>
            <person name="Lipzen A."/>
            <person name="Sullivan W."/>
            <person name="Andreopoulos W.B."/>
            <person name="Clum A."/>
            <person name="Lindquist E."/>
            <person name="Daum C."/>
            <person name="Ramamoorthy G.K."/>
            <person name="Gryganskyi A."/>
            <person name="Culley D."/>
            <person name="Magnuson J.K."/>
            <person name="James T.Y."/>
            <person name="O'Malley M.A."/>
            <person name="Stajich J.E."/>
            <person name="Spatafora J.W."/>
            <person name="Visel A."/>
            <person name="Grigoriev I.V."/>
        </authorList>
    </citation>
    <scope>NUCLEOTIDE SEQUENCE [LARGE SCALE GENOMIC DNA]</scope>
    <source>
        <strain evidence="2 3">JEL800</strain>
    </source>
</reference>
<gene>
    <name evidence="2" type="ORF">BCR33DRAFT_431587</name>
</gene>
<accession>A0A1Y2BWE0</accession>
<dbReference type="InterPro" id="IPR011992">
    <property type="entry name" value="EF-hand-dom_pair"/>
</dbReference>
<dbReference type="Gene3D" id="1.10.238.10">
    <property type="entry name" value="EF-hand"/>
    <property type="match status" value="1"/>
</dbReference>
<sequence>MEDFTMEREKRNDLNELLKNMSVKLAKAHTLGMFRKPYVFNTIFDQYDADKDGVWTQDEFERFLSPLPKTLDNTDNVTLTRQGIFDFWVRKTESNPSWFWVQVLFSIVIQFSPILHLQCY</sequence>
<dbReference type="AlphaFoldDB" id="A0A1Y2BWE0"/>
<evidence type="ECO:0000313" key="3">
    <source>
        <dbReference type="Proteomes" id="UP000193642"/>
    </source>
</evidence>
<dbReference type="InterPro" id="IPR002048">
    <property type="entry name" value="EF_hand_dom"/>
</dbReference>
<comment type="caution">
    <text evidence="2">The sequence shown here is derived from an EMBL/GenBank/DDBJ whole genome shotgun (WGS) entry which is preliminary data.</text>
</comment>
<dbReference type="EMBL" id="MCGO01000044">
    <property type="protein sequence ID" value="ORY38445.1"/>
    <property type="molecule type" value="Genomic_DNA"/>
</dbReference>
<dbReference type="Proteomes" id="UP000193642">
    <property type="component" value="Unassembled WGS sequence"/>
</dbReference>